<dbReference type="EMBL" id="CP000390">
    <property type="protein sequence ID" value="ABG64378.1"/>
    <property type="molecule type" value="Genomic_DNA"/>
</dbReference>
<sequence precursor="true">MLAKVGGFFARASMGAFRQAATMIREWPARLLSPPVCIGCRNLVTAPGTLCPECWPELRFLEQPWCPVMGTPFPHDMGEGFLSGEAIANPPPFARARSAVAYRGVAGRMVLSLKFSDRTDLAPWMARWMLRAAVELIPDANIVVPVPLHRRRFFSRRFNQSAELARAFAKLAGLDYQPSALVRRRITRQQVGLGAREREENVRGAFVVPPAAERILTGKRVILIDDVFTTGATVAAATRALKRGGAGEVDVLTFARALKEDFAPEDALTI</sequence>
<keyword evidence="4" id="KW-0328">Glycosyltransferase</keyword>
<dbReference type="PANTHER" id="PTHR47505:SF1">
    <property type="entry name" value="DNA UTILIZATION PROTEIN YHGH"/>
    <property type="match status" value="1"/>
</dbReference>
<dbReference type="InterPro" id="IPR000836">
    <property type="entry name" value="PRTase_dom"/>
</dbReference>
<comment type="similarity">
    <text evidence="1">Belongs to the ComF/GntX family.</text>
</comment>
<evidence type="ECO:0000259" key="2">
    <source>
        <dbReference type="Pfam" id="PF00156"/>
    </source>
</evidence>
<evidence type="ECO:0000259" key="3">
    <source>
        <dbReference type="Pfam" id="PF18912"/>
    </source>
</evidence>
<dbReference type="SUPFAM" id="SSF53271">
    <property type="entry name" value="PRTase-like"/>
    <property type="match status" value="1"/>
</dbReference>
<organism evidence="4">
    <name type="scientific">Chelativorans sp. (strain BNC1)</name>
    <dbReference type="NCBI Taxonomy" id="266779"/>
    <lineage>
        <taxon>Bacteria</taxon>
        <taxon>Pseudomonadati</taxon>
        <taxon>Pseudomonadota</taxon>
        <taxon>Alphaproteobacteria</taxon>
        <taxon>Hyphomicrobiales</taxon>
        <taxon>Phyllobacteriaceae</taxon>
        <taxon>Chelativorans</taxon>
    </lineage>
</organism>
<dbReference type="HOGENOM" id="CLU_054549_0_0_5"/>
<dbReference type="InterPro" id="IPR051910">
    <property type="entry name" value="ComF/GntX_DNA_util-trans"/>
</dbReference>
<gene>
    <name evidence="4" type="ordered locus">Meso_3006</name>
</gene>
<dbReference type="InterPro" id="IPR044005">
    <property type="entry name" value="DZR_2"/>
</dbReference>
<dbReference type="PANTHER" id="PTHR47505">
    <property type="entry name" value="DNA UTILIZATION PROTEIN YHGH"/>
    <property type="match status" value="1"/>
</dbReference>
<dbReference type="Gene3D" id="3.40.50.2020">
    <property type="match status" value="1"/>
</dbReference>
<dbReference type="GO" id="GO:0016757">
    <property type="term" value="F:glycosyltransferase activity"/>
    <property type="evidence" value="ECO:0007669"/>
    <property type="project" value="UniProtKB-KW"/>
</dbReference>
<feature type="domain" description="Phosphoribosyltransferase" evidence="2">
    <location>
        <begin position="200"/>
        <end position="258"/>
    </location>
</feature>
<dbReference type="KEGG" id="mes:Meso_3006"/>
<evidence type="ECO:0000256" key="1">
    <source>
        <dbReference type="ARBA" id="ARBA00008007"/>
    </source>
</evidence>
<name>Q11DZ7_CHESB</name>
<protein>
    <submittedName>
        <fullName evidence="4">Phosphoribosyltransferase</fullName>
    </submittedName>
</protein>
<evidence type="ECO:0000313" key="4">
    <source>
        <dbReference type="EMBL" id="ABG64378.1"/>
    </source>
</evidence>
<dbReference type="InterPro" id="IPR029057">
    <property type="entry name" value="PRTase-like"/>
</dbReference>
<feature type="domain" description="Double zinc ribbon" evidence="3">
    <location>
        <begin position="30"/>
        <end position="76"/>
    </location>
</feature>
<dbReference type="AlphaFoldDB" id="Q11DZ7"/>
<proteinExistence type="inferred from homology"/>
<dbReference type="eggNOG" id="COG1040">
    <property type="taxonomic scope" value="Bacteria"/>
</dbReference>
<dbReference type="STRING" id="266779.Meso_3006"/>
<dbReference type="Pfam" id="PF18912">
    <property type="entry name" value="DZR_2"/>
    <property type="match status" value="1"/>
</dbReference>
<keyword evidence="4" id="KW-0808">Transferase</keyword>
<dbReference type="Pfam" id="PF00156">
    <property type="entry name" value="Pribosyltran"/>
    <property type="match status" value="1"/>
</dbReference>
<reference evidence="4" key="1">
    <citation type="submission" date="2006-06" db="EMBL/GenBank/DDBJ databases">
        <title>Complete sequence of chromosome of Chelativorans sp. BNC1.</title>
        <authorList>
            <consortium name="US DOE Joint Genome Institute"/>
            <person name="Copeland A."/>
            <person name="Lucas S."/>
            <person name="Lapidus A."/>
            <person name="Barry K."/>
            <person name="Detter J.C."/>
            <person name="Glavina del Rio T."/>
            <person name="Hammon N."/>
            <person name="Israni S."/>
            <person name="Dalin E."/>
            <person name="Tice H."/>
            <person name="Pitluck S."/>
            <person name="Chertkov O."/>
            <person name="Brettin T."/>
            <person name="Bruce D."/>
            <person name="Han C."/>
            <person name="Tapia R."/>
            <person name="Gilna P."/>
            <person name="Schmutz J."/>
            <person name="Larimer F."/>
            <person name="Land M."/>
            <person name="Hauser L."/>
            <person name="Kyrpides N."/>
            <person name="Mikhailova N."/>
            <person name="Richardson P."/>
        </authorList>
    </citation>
    <scope>NUCLEOTIDE SEQUENCE</scope>
    <source>
        <strain evidence="4">BNC1</strain>
    </source>
</reference>
<accession>Q11DZ7</accession>